<evidence type="ECO:0000313" key="2">
    <source>
        <dbReference type="EMBL" id="GCB72481.1"/>
    </source>
</evidence>
<proteinExistence type="predicted"/>
<comment type="caution">
    <text evidence="2">The sequence shown here is derived from an EMBL/GenBank/DDBJ whole genome shotgun (WGS) entry which is preliminary data.</text>
</comment>
<organism evidence="2 3">
    <name type="scientific">Scyliorhinus torazame</name>
    <name type="common">Cloudy catshark</name>
    <name type="synonym">Catulus torazame</name>
    <dbReference type="NCBI Taxonomy" id="75743"/>
    <lineage>
        <taxon>Eukaryota</taxon>
        <taxon>Metazoa</taxon>
        <taxon>Chordata</taxon>
        <taxon>Craniata</taxon>
        <taxon>Vertebrata</taxon>
        <taxon>Chondrichthyes</taxon>
        <taxon>Elasmobranchii</taxon>
        <taxon>Galeomorphii</taxon>
        <taxon>Galeoidea</taxon>
        <taxon>Carcharhiniformes</taxon>
        <taxon>Scyliorhinidae</taxon>
        <taxon>Scyliorhinus</taxon>
    </lineage>
</organism>
<evidence type="ECO:0000259" key="1">
    <source>
        <dbReference type="Pfam" id="PF21386"/>
    </source>
</evidence>
<sequence>ILKDYPIQHLPDGSVMVESILIKISAMSEDQSTKDVLVSWTYQDEELGSYLITLLKKGLPQSIAL</sequence>
<gene>
    <name evidence="2" type="ORF">scyTo_0006326</name>
</gene>
<dbReference type="EMBL" id="BFAA01002113">
    <property type="protein sequence ID" value="GCB72481.1"/>
    <property type="molecule type" value="Genomic_DNA"/>
</dbReference>
<dbReference type="InterPro" id="IPR048662">
    <property type="entry name" value="IntS11_C"/>
</dbReference>
<dbReference type="STRING" id="75743.A0A401PH89"/>
<accession>A0A401PH89</accession>
<dbReference type="Pfam" id="PF21386">
    <property type="entry name" value="IntS11_C"/>
    <property type="match status" value="1"/>
</dbReference>
<dbReference type="AlphaFoldDB" id="A0A401PH89"/>
<keyword evidence="3" id="KW-1185">Reference proteome</keyword>
<feature type="non-terminal residue" evidence="2">
    <location>
        <position position="1"/>
    </location>
</feature>
<dbReference type="OrthoDB" id="9949257at2759"/>
<name>A0A401PH89_SCYTO</name>
<reference evidence="2 3" key="1">
    <citation type="journal article" date="2018" name="Nat. Ecol. Evol.">
        <title>Shark genomes provide insights into elasmobranch evolution and the origin of vertebrates.</title>
        <authorList>
            <person name="Hara Y"/>
            <person name="Yamaguchi K"/>
            <person name="Onimaru K"/>
            <person name="Kadota M"/>
            <person name="Koyanagi M"/>
            <person name="Keeley SD"/>
            <person name="Tatsumi K"/>
            <person name="Tanaka K"/>
            <person name="Motone F"/>
            <person name="Kageyama Y"/>
            <person name="Nozu R"/>
            <person name="Adachi N"/>
            <person name="Nishimura O"/>
            <person name="Nakagawa R"/>
            <person name="Tanegashima C"/>
            <person name="Kiyatake I"/>
            <person name="Matsumoto R"/>
            <person name="Murakumo K"/>
            <person name="Nishida K"/>
            <person name="Terakita A"/>
            <person name="Kuratani S"/>
            <person name="Sato K"/>
            <person name="Hyodo S Kuraku.S."/>
        </authorList>
    </citation>
    <scope>NUCLEOTIDE SEQUENCE [LARGE SCALE GENOMIC DNA]</scope>
</reference>
<protein>
    <recommendedName>
        <fullName evidence="1">Integrator complex subunit 11 C-terminal domain-containing protein</fullName>
    </recommendedName>
</protein>
<dbReference type="Proteomes" id="UP000288216">
    <property type="component" value="Unassembled WGS sequence"/>
</dbReference>
<evidence type="ECO:0000313" key="3">
    <source>
        <dbReference type="Proteomes" id="UP000288216"/>
    </source>
</evidence>
<feature type="domain" description="Integrator complex subunit 11 C-terminal" evidence="1">
    <location>
        <begin position="2"/>
        <end position="55"/>
    </location>
</feature>